<evidence type="ECO:0000313" key="10">
    <source>
        <dbReference type="Proteomes" id="UP000751190"/>
    </source>
</evidence>
<organism evidence="9 10">
    <name type="scientific">Diacronema lutheri</name>
    <name type="common">Unicellular marine alga</name>
    <name type="synonym">Monochrysis lutheri</name>
    <dbReference type="NCBI Taxonomy" id="2081491"/>
    <lineage>
        <taxon>Eukaryota</taxon>
        <taxon>Haptista</taxon>
        <taxon>Haptophyta</taxon>
        <taxon>Pavlovophyceae</taxon>
        <taxon>Pavlovales</taxon>
        <taxon>Pavlovaceae</taxon>
        <taxon>Diacronema</taxon>
    </lineage>
</organism>
<dbReference type="Pfam" id="PF06417">
    <property type="entry name" value="EMC4"/>
    <property type="match status" value="1"/>
</dbReference>
<keyword evidence="10" id="KW-1185">Reference proteome</keyword>
<comment type="caution">
    <text evidence="9">The sequence shown here is derived from an EMBL/GenBank/DDBJ whole genome shotgun (WGS) entry which is preliminary data.</text>
</comment>
<comment type="similarity">
    <text evidence="2">Belongs to the EMC4 family.</text>
</comment>
<evidence type="ECO:0000313" key="9">
    <source>
        <dbReference type="EMBL" id="KAG8462762.1"/>
    </source>
</evidence>
<gene>
    <name evidence="9" type="ORF">KFE25_004738</name>
</gene>
<dbReference type="EMBL" id="JAGTXO010000019">
    <property type="protein sequence ID" value="KAG8462762.1"/>
    <property type="molecule type" value="Genomic_DNA"/>
</dbReference>
<dbReference type="OrthoDB" id="369569at2759"/>
<accession>A0A8J5XFA2</accession>
<dbReference type="AlphaFoldDB" id="A0A8J5XFA2"/>
<evidence type="ECO:0000256" key="4">
    <source>
        <dbReference type="ARBA" id="ARBA00022692"/>
    </source>
</evidence>
<keyword evidence="6" id="KW-1133">Transmembrane helix</keyword>
<dbReference type="GO" id="GO:0005789">
    <property type="term" value="C:endoplasmic reticulum membrane"/>
    <property type="evidence" value="ECO:0007669"/>
    <property type="project" value="UniProtKB-SubCell"/>
</dbReference>
<reference evidence="9" key="1">
    <citation type="submission" date="2021-05" db="EMBL/GenBank/DDBJ databases">
        <title>The genome of the haptophyte Pavlova lutheri (Diacronema luteri, Pavlovales) - a model for lipid biosynthesis in eukaryotic algae.</title>
        <authorList>
            <person name="Hulatt C.J."/>
            <person name="Posewitz M.C."/>
        </authorList>
    </citation>
    <scope>NUCLEOTIDE SEQUENCE</scope>
    <source>
        <strain evidence="9">NIVA-4/92</strain>
    </source>
</reference>
<evidence type="ECO:0000256" key="6">
    <source>
        <dbReference type="ARBA" id="ARBA00022989"/>
    </source>
</evidence>
<evidence type="ECO:0000256" key="3">
    <source>
        <dbReference type="ARBA" id="ARBA00020820"/>
    </source>
</evidence>
<sequence>MSSRRWDFSLATESNTKGGRAEGPSSSHLPKPPGFVEHAEALAAPTSATLTKAKGDVAKLKVKKAWEVAFSPGPQFAMNAFMLWMSGNQPNIFSIMITSYVMYNPIKAIFGAGQTFARFGDGQTDVTLQKITFVLLNAAVCGFGVLKMSWLGLLPTEPADWIAFYSVRTAAETATGGVPLGQ</sequence>
<evidence type="ECO:0000256" key="7">
    <source>
        <dbReference type="ARBA" id="ARBA00023136"/>
    </source>
</evidence>
<feature type="region of interest" description="Disordered" evidence="8">
    <location>
        <begin position="1"/>
        <end position="34"/>
    </location>
</feature>
<keyword evidence="5" id="KW-0256">Endoplasmic reticulum</keyword>
<evidence type="ECO:0000256" key="1">
    <source>
        <dbReference type="ARBA" id="ARBA00004477"/>
    </source>
</evidence>
<evidence type="ECO:0000256" key="8">
    <source>
        <dbReference type="SAM" id="MobiDB-lite"/>
    </source>
</evidence>
<keyword evidence="4" id="KW-0812">Transmembrane</keyword>
<protein>
    <recommendedName>
        <fullName evidence="3">ER membrane protein complex subunit 4</fullName>
    </recommendedName>
</protein>
<dbReference type="InterPro" id="IPR009445">
    <property type="entry name" value="TMEM85/Emc4"/>
</dbReference>
<keyword evidence="7" id="KW-0472">Membrane</keyword>
<name>A0A8J5XFA2_DIALT</name>
<evidence type="ECO:0000256" key="2">
    <source>
        <dbReference type="ARBA" id="ARBA00007715"/>
    </source>
</evidence>
<dbReference type="Proteomes" id="UP000751190">
    <property type="component" value="Unassembled WGS sequence"/>
</dbReference>
<dbReference type="PANTHER" id="PTHR19315">
    <property type="entry name" value="ER MEMBRANE PROTEIN COMPLEX SUBUNIT 4"/>
    <property type="match status" value="1"/>
</dbReference>
<proteinExistence type="inferred from homology"/>
<comment type="subcellular location">
    <subcellularLocation>
        <location evidence="1">Endoplasmic reticulum membrane</location>
        <topology evidence="1">Multi-pass membrane protein</topology>
    </subcellularLocation>
</comment>
<dbReference type="OMA" id="QQTFKVI"/>
<evidence type="ECO:0000256" key="5">
    <source>
        <dbReference type="ARBA" id="ARBA00022824"/>
    </source>
</evidence>